<reference evidence="1 2" key="1">
    <citation type="journal article" date="2017" name="Nat. Commun.">
        <title>Genome assembly with in vitro proximity ligation data and whole-genome triplication in lettuce.</title>
        <authorList>
            <person name="Reyes-Chin-Wo S."/>
            <person name="Wang Z."/>
            <person name="Yang X."/>
            <person name="Kozik A."/>
            <person name="Arikit S."/>
            <person name="Song C."/>
            <person name="Xia L."/>
            <person name="Froenicke L."/>
            <person name="Lavelle D.O."/>
            <person name="Truco M.J."/>
            <person name="Xia R."/>
            <person name="Zhu S."/>
            <person name="Xu C."/>
            <person name="Xu H."/>
            <person name="Xu X."/>
            <person name="Cox K."/>
            <person name="Korf I."/>
            <person name="Meyers B.C."/>
            <person name="Michelmore R.W."/>
        </authorList>
    </citation>
    <scope>NUCLEOTIDE SEQUENCE [LARGE SCALE GENOMIC DNA]</scope>
    <source>
        <strain evidence="2">cv. Salinas</strain>
        <tissue evidence="1">Seedlings</tissue>
    </source>
</reference>
<protein>
    <submittedName>
        <fullName evidence="1">Uncharacterized protein</fullName>
    </submittedName>
</protein>
<sequence length="161" mass="18811">MFFADMAARQRPRQKKYKLRIGRVNVSHSHKPGETRFIRVEIYQKLKYAIQRQSCNYTHGSWKNEGKCLNDCRMAAAEGNFNGEDTVRVTTMNKHGKHDLDIPVIVNPRNDPPFINVPEFIMLENVTEDNIHFPVYNTALFIYALTRFVEIRSEELHNDVS</sequence>
<accession>A0A9R1XJJ1</accession>
<evidence type="ECO:0000313" key="2">
    <source>
        <dbReference type="Proteomes" id="UP000235145"/>
    </source>
</evidence>
<proteinExistence type="predicted"/>
<name>A0A9R1XJJ1_LACSA</name>
<comment type="caution">
    <text evidence="1">The sequence shown here is derived from an EMBL/GenBank/DDBJ whole genome shotgun (WGS) entry which is preliminary data.</text>
</comment>
<organism evidence="1 2">
    <name type="scientific">Lactuca sativa</name>
    <name type="common">Garden lettuce</name>
    <dbReference type="NCBI Taxonomy" id="4236"/>
    <lineage>
        <taxon>Eukaryota</taxon>
        <taxon>Viridiplantae</taxon>
        <taxon>Streptophyta</taxon>
        <taxon>Embryophyta</taxon>
        <taxon>Tracheophyta</taxon>
        <taxon>Spermatophyta</taxon>
        <taxon>Magnoliopsida</taxon>
        <taxon>eudicotyledons</taxon>
        <taxon>Gunneridae</taxon>
        <taxon>Pentapetalae</taxon>
        <taxon>asterids</taxon>
        <taxon>campanulids</taxon>
        <taxon>Asterales</taxon>
        <taxon>Asteraceae</taxon>
        <taxon>Cichorioideae</taxon>
        <taxon>Cichorieae</taxon>
        <taxon>Lactucinae</taxon>
        <taxon>Lactuca</taxon>
    </lineage>
</organism>
<evidence type="ECO:0000313" key="1">
    <source>
        <dbReference type="EMBL" id="KAJ0215094.1"/>
    </source>
</evidence>
<dbReference type="AlphaFoldDB" id="A0A9R1XJJ1"/>
<gene>
    <name evidence="1" type="ORF">LSAT_V11C300148420</name>
</gene>
<dbReference type="EMBL" id="NBSK02000003">
    <property type="protein sequence ID" value="KAJ0215094.1"/>
    <property type="molecule type" value="Genomic_DNA"/>
</dbReference>
<dbReference type="Proteomes" id="UP000235145">
    <property type="component" value="Unassembled WGS sequence"/>
</dbReference>
<keyword evidence="2" id="KW-1185">Reference proteome</keyword>